<feature type="chain" id="PRO_5012062667" description="Leucine-binding protein domain-containing protein" evidence="5">
    <location>
        <begin position="23"/>
        <end position="390"/>
    </location>
</feature>
<evidence type="ECO:0000256" key="5">
    <source>
        <dbReference type="SAM" id="SignalP"/>
    </source>
</evidence>
<dbReference type="Proteomes" id="UP000216020">
    <property type="component" value="Unassembled WGS sequence"/>
</dbReference>
<keyword evidence="3 5" id="KW-0732">Signal</keyword>
<dbReference type="GO" id="GO:0006865">
    <property type="term" value="P:amino acid transport"/>
    <property type="evidence" value="ECO:0007669"/>
    <property type="project" value="UniProtKB-KW"/>
</dbReference>
<reference evidence="8" key="1">
    <citation type="submission" date="2017-05" db="EMBL/GenBank/DDBJ databases">
        <title>Complete and WGS of Bordetella genogroups.</title>
        <authorList>
            <person name="Spilker T."/>
            <person name="Lipuma J."/>
        </authorList>
    </citation>
    <scope>NUCLEOTIDE SEQUENCE [LARGE SCALE GENOMIC DNA]</scope>
    <source>
        <strain evidence="8">AU16122</strain>
    </source>
</reference>
<gene>
    <name evidence="7" type="ORF">CAL29_17805</name>
</gene>
<comment type="caution">
    <text evidence="7">The sequence shown here is derived from an EMBL/GenBank/DDBJ whole genome shotgun (WGS) entry which is preliminary data.</text>
</comment>
<dbReference type="AlphaFoldDB" id="A0A261RYF1"/>
<evidence type="ECO:0000256" key="2">
    <source>
        <dbReference type="ARBA" id="ARBA00022448"/>
    </source>
</evidence>
<keyword evidence="2" id="KW-0813">Transport</keyword>
<keyword evidence="4" id="KW-0029">Amino-acid transport</keyword>
<organism evidence="7 8">
    <name type="scientific">Bordetella genomosp. 10</name>
    <dbReference type="NCBI Taxonomy" id="1416804"/>
    <lineage>
        <taxon>Bacteria</taxon>
        <taxon>Pseudomonadati</taxon>
        <taxon>Pseudomonadota</taxon>
        <taxon>Betaproteobacteria</taxon>
        <taxon>Burkholderiales</taxon>
        <taxon>Alcaligenaceae</taxon>
        <taxon>Bordetella</taxon>
    </lineage>
</organism>
<dbReference type="Pfam" id="PF13458">
    <property type="entry name" value="Peripla_BP_6"/>
    <property type="match status" value="1"/>
</dbReference>
<dbReference type="Gene3D" id="3.40.50.2300">
    <property type="match status" value="2"/>
</dbReference>
<dbReference type="RefSeq" id="WP_094854384.1">
    <property type="nucleotide sequence ID" value="NZ_NEVM01000005.1"/>
</dbReference>
<dbReference type="PANTHER" id="PTHR30483:SF6">
    <property type="entry name" value="PERIPLASMIC BINDING PROTEIN OF ABC TRANSPORTER FOR NATURAL AMINO ACIDS"/>
    <property type="match status" value="1"/>
</dbReference>
<evidence type="ECO:0000256" key="1">
    <source>
        <dbReference type="ARBA" id="ARBA00010062"/>
    </source>
</evidence>
<evidence type="ECO:0000313" key="8">
    <source>
        <dbReference type="Proteomes" id="UP000216020"/>
    </source>
</evidence>
<dbReference type="InterPro" id="IPR000709">
    <property type="entry name" value="Leu_Ile_Val-bd"/>
</dbReference>
<dbReference type="InterPro" id="IPR051010">
    <property type="entry name" value="BCAA_transport"/>
</dbReference>
<comment type="similarity">
    <text evidence="1">Belongs to the leucine-binding protein family.</text>
</comment>
<evidence type="ECO:0000256" key="3">
    <source>
        <dbReference type="ARBA" id="ARBA00022729"/>
    </source>
</evidence>
<keyword evidence="8" id="KW-1185">Reference proteome</keyword>
<evidence type="ECO:0000313" key="7">
    <source>
        <dbReference type="EMBL" id="OZI29945.1"/>
    </source>
</evidence>
<dbReference type="OrthoDB" id="5289062at2"/>
<evidence type="ECO:0000256" key="4">
    <source>
        <dbReference type="ARBA" id="ARBA00022970"/>
    </source>
</evidence>
<dbReference type="InterPro" id="IPR028082">
    <property type="entry name" value="Peripla_BP_I"/>
</dbReference>
<accession>A0A261RYF1</accession>
<name>A0A261RYF1_9BORD</name>
<evidence type="ECO:0000259" key="6">
    <source>
        <dbReference type="Pfam" id="PF13458"/>
    </source>
</evidence>
<feature type="signal peptide" evidence="5">
    <location>
        <begin position="1"/>
        <end position="22"/>
    </location>
</feature>
<dbReference type="PRINTS" id="PR00337">
    <property type="entry name" value="LEUILEVALBP"/>
</dbReference>
<dbReference type="InterPro" id="IPR028081">
    <property type="entry name" value="Leu-bd"/>
</dbReference>
<proteinExistence type="inferred from homology"/>
<dbReference type="EMBL" id="NEVM01000005">
    <property type="protein sequence ID" value="OZI29945.1"/>
    <property type="molecule type" value="Genomic_DNA"/>
</dbReference>
<sequence>MLKSIKTLLFAAAMLVVSASHAQEELKIGAIGPLSGGGTAWGLALQRGIQMAFDEVKAQGGIKIGDKVYMPKLIMYDDKYTAAGGRSAADRLINADNVKFIIGPIGSPSVLATVAVTTPAKVVLLSDGFAPGILKNDAKSPYNFRAMNSTVEFGPPMVKWFHDNFPNVKKVALIAPNDAVGQAVVPQLEAYYKANGMAVWTELYDRGTKEFTPLMARMMAQNVDALDLNSNAPGEGALLLKQARQSGFKKPIWQIGGPAVDEMMEIAGPMADGFISLNVFNFDTPDAGKFIETYRKDYGDGVINAQAPGWYNAAKIMLEAIRRAGTTTDTTAVRDALEKLEGYETNLYGPVRWGGMSDYGVNHQLLMKFWMVKVEGGKIKVIEALDPEKR</sequence>
<protein>
    <recommendedName>
        <fullName evidence="6">Leucine-binding protein domain-containing protein</fullName>
    </recommendedName>
</protein>
<dbReference type="SUPFAM" id="SSF53822">
    <property type="entry name" value="Periplasmic binding protein-like I"/>
    <property type="match status" value="1"/>
</dbReference>
<dbReference type="CDD" id="cd06336">
    <property type="entry name" value="PBP1_ABC_ligand_binding-like"/>
    <property type="match status" value="1"/>
</dbReference>
<dbReference type="PANTHER" id="PTHR30483">
    <property type="entry name" value="LEUCINE-SPECIFIC-BINDING PROTEIN"/>
    <property type="match status" value="1"/>
</dbReference>
<feature type="domain" description="Leucine-binding protein" evidence="6">
    <location>
        <begin position="26"/>
        <end position="378"/>
    </location>
</feature>